<dbReference type="Proteomes" id="UP000373149">
    <property type="component" value="Unassembled WGS sequence"/>
</dbReference>
<gene>
    <name evidence="1" type="ORF">FPZ41_06170</name>
</gene>
<reference evidence="1 2" key="1">
    <citation type="submission" date="2019-09" db="EMBL/GenBank/DDBJ databases">
        <authorList>
            <person name="Duangmal K."/>
            <person name="Teo W.F.A."/>
            <person name="Lipun K."/>
        </authorList>
    </citation>
    <scope>NUCLEOTIDE SEQUENCE [LARGE SCALE GENOMIC DNA]</scope>
    <source>
        <strain evidence="1 2">K1PN6</strain>
    </source>
</reference>
<proteinExistence type="predicted"/>
<evidence type="ECO:0000313" key="2">
    <source>
        <dbReference type="Proteomes" id="UP000373149"/>
    </source>
</evidence>
<comment type="caution">
    <text evidence="1">The sequence shown here is derived from an EMBL/GenBank/DDBJ whole genome shotgun (WGS) entry which is preliminary data.</text>
</comment>
<keyword evidence="2" id="KW-1185">Reference proteome</keyword>
<dbReference type="RefSeq" id="WP_152859882.1">
    <property type="nucleotide sequence ID" value="NZ_VMNX01000011.1"/>
</dbReference>
<dbReference type="AlphaFoldDB" id="A0A5N8WNQ8"/>
<name>A0A5N8WNQ8_9ACTN</name>
<evidence type="ECO:0000313" key="1">
    <source>
        <dbReference type="EMBL" id="MPY48184.1"/>
    </source>
</evidence>
<protein>
    <submittedName>
        <fullName evidence="1">Uncharacterized protein</fullName>
    </submittedName>
</protein>
<dbReference type="EMBL" id="VMNX01000011">
    <property type="protein sequence ID" value="MPY48184.1"/>
    <property type="molecule type" value="Genomic_DNA"/>
</dbReference>
<sequence>MDFFGDSPDTGPAQWLAGLDEDTCAWCVQLRDADAVARQVPTVAKRLPVPRTMPLGLFRRLAQADR</sequence>
<organism evidence="1 2">
    <name type="scientific">Streptomyces acidicola</name>
    <dbReference type="NCBI Taxonomy" id="2596892"/>
    <lineage>
        <taxon>Bacteria</taxon>
        <taxon>Bacillati</taxon>
        <taxon>Actinomycetota</taxon>
        <taxon>Actinomycetes</taxon>
        <taxon>Kitasatosporales</taxon>
        <taxon>Streptomycetaceae</taxon>
        <taxon>Streptomyces</taxon>
    </lineage>
</organism>
<accession>A0A5N8WNQ8</accession>